<evidence type="ECO:0000313" key="2">
    <source>
        <dbReference type="EMBL" id="PQA86387.1"/>
    </source>
</evidence>
<dbReference type="EMBL" id="PJCH01000015">
    <property type="protein sequence ID" value="PQA86387.1"/>
    <property type="molecule type" value="Genomic_DNA"/>
</dbReference>
<feature type="signal peptide" evidence="1">
    <location>
        <begin position="1"/>
        <end position="28"/>
    </location>
</feature>
<organism evidence="2 3">
    <name type="scientific">Hyphococcus luteus</name>
    <dbReference type="NCBI Taxonomy" id="2058213"/>
    <lineage>
        <taxon>Bacteria</taxon>
        <taxon>Pseudomonadati</taxon>
        <taxon>Pseudomonadota</taxon>
        <taxon>Alphaproteobacteria</taxon>
        <taxon>Parvularculales</taxon>
        <taxon>Parvularculaceae</taxon>
        <taxon>Hyphococcus</taxon>
    </lineage>
</organism>
<gene>
    <name evidence="2" type="ORF">CW354_18830</name>
</gene>
<accession>A0A2S7K1K8</accession>
<evidence type="ECO:0008006" key="4">
    <source>
        <dbReference type="Google" id="ProtNLM"/>
    </source>
</evidence>
<protein>
    <recommendedName>
        <fullName evidence="4">Beta-lactamase-related domain-containing protein</fullName>
    </recommendedName>
</protein>
<proteinExistence type="predicted"/>
<evidence type="ECO:0000256" key="1">
    <source>
        <dbReference type="SAM" id="SignalP"/>
    </source>
</evidence>
<reference evidence="2 3" key="1">
    <citation type="submission" date="2017-12" db="EMBL/GenBank/DDBJ databases">
        <authorList>
            <person name="Hurst M.R.H."/>
        </authorList>
    </citation>
    <scope>NUCLEOTIDE SEQUENCE [LARGE SCALE GENOMIC DNA]</scope>
    <source>
        <strain evidence="2 3">SY-3-19</strain>
    </source>
</reference>
<dbReference type="RefSeq" id="WP_104831599.1">
    <property type="nucleotide sequence ID" value="NZ_PJCH01000015.1"/>
</dbReference>
<evidence type="ECO:0000313" key="3">
    <source>
        <dbReference type="Proteomes" id="UP000239504"/>
    </source>
</evidence>
<dbReference type="OrthoDB" id="5384113at2"/>
<dbReference type="InterPro" id="IPR012338">
    <property type="entry name" value="Beta-lactam/transpept-like"/>
</dbReference>
<dbReference type="Gene3D" id="3.40.710.10">
    <property type="entry name" value="DD-peptidase/beta-lactamase superfamily"/>
    <property type="match status" value="1"/>
</dbReference>
<dbReference type="Proteomes" id="UP000239504">
    <property type="component" value="Unassembled WGS sequence"/>
</dbReference>
<comment type="caution">
    <text evidence="2">The sequence shown here is derived from an EMBL/GenBank/DDBJ whole genome shotgun (WGS) entry which is preliminary data.</text>
</comment>
<name>A0A2S7K1K8_9PROT</name>
<keyword evidence="1" id="KW-0732">Signal</keyword>
<dbReference type="SUPFAM" id="SSF56601">
    <property type="entry name" value="beta-lactamase/transpeptidase-like"/>
    <property type="match status" value="1"/>
</dbReference>
<feature type="chain" id="PRO_5015410645" description="Beta-lactamase-related domain-containing protein" evidence="1">
    <location>
        <begin position="29"/>
        <end position="322"/>
    </location>
</feature>
<dbReference type="AlphaFoldDB" id="A0A2S7K1K8"/>
<keyword evidence="3" id="KW-1185">Reference proteome</keyword>
<sequence>MTTKSKQPSTRLFMLGAAWLALGGAAFADSTDATNAANGSACNDIRPFYWEIGEDSGGPVVSGQVGGTDYARDTQIGIASASKWIFGAYVLERYYGPPTGSAGATIVSALNMQEGHTSFSPLYCAFTTYVNGCHMIGSNDDVDSSKVGYFNYGGGDGQYAAADTGLLGLNTKTATTLLNEVNSYLSLGSDFEYNFPAVAGGMRSSAEDYAAFLQNLMDGTYVMSSYLGDSAVNTQCTECSSPFGSVDLHYSYFHWVEDQTGGNLPNGTSVSAGDGSFSSPGALGFYPWISADKETYGIVATDDASFQESYVCGVAIRDAYFQ</sequence>